<evidence type="ECO:0000256" key="1">
    <source>
        <dbReference type="SAM" id="SignalP"/>
    </source>
</evidence>
<dbReference type="EMBL" id="CP017717">
    <property type="protein sequence ID" value="AQZ62258.1"/>
    <property type="molecule type" value="Genomic_DNA"/>
</dbReference>
<keyword evidence="1" id="KW-0732">Signal</keyword>
<dbReference type="OrthoDB" id="3635962at2"/>
<dbReference type="Proteomes" id="UP000190797">
    <property type="component" value="Chromosome"/>
</dbReference>
<evidence type="ECO:0000313" key="2">
    <source>
        <dbReference type="EMBL" id="AQZ62258.1"/>
    </source>
</evidence>
<feature type="chain" id="PRO_5039396904" description="SnoaL-like domain-containing protein" evidence="1">
    <location>
        <begin position="24"/>
        <end position="130"/>
    </location>
</feature>
<dbReference type="Gene3D" id="3.10.450.50">
    <property type="match status" value="1"/>
</dbReference>
<reference evidence="3" key="1">
    <citation type="journal article" date="2017" name="Med. Chem. Commun.">
        <title>Nonomuraea sp. ATCC 55076 harbours the largest actinomycete chromosome to date and the kistamicin biosynthetic gene cluster.</title>
        <authorList>
            <person name="Nazari B."/>
            <person name="Forneris C.C."/>
            <person name="Gibson M.I."/>
            <person name="Moon K."/>
            <person name="Schramma K.R."/>
            <person name="Seyedsayamdost M.R."/>
        </authorList>
    </citation>
    <scope>NUCLEOTIDE SEQUENCE [LARGE SCALE GENOMIC DNA]</scope>
    <source>
        <strain evidence="3">ATCC 55076</strain>
    </source>
</reference>
<dbReference type="InterPro" id="IPR032710">
    <property type="entry name" value="NTF2-like_dom_sf"/>
</dbReference>
<protein>
    <recommendedName>
        <fullName evidence="4">SnoaL-like domain-containing protein</fullName>
    </recommendedName>
</protein>
<name>A0A1U9ZWC7_9ACTN</name>
<feature type="signal peptide" evidence="1">
    <location>
        <begin position="1"/>
        <end position="23"/>
    </location>
</feature>
<evidence type="ECO:0008006" key="4">
    <source>
        <dbReference type="Google" id="ProtNLM"/>
    </source>
</evidence>
<proteinExistence type="predicted"/>
<dbReference type="KEGG" id="noa:BKM31_13005"/>
<evidence type="ECO:0000313" key="3">
    <source>
        <dbReference type="Proteomes" id="UP000190797"/>
    </source>
</evidence>
<dbReference type="STRING" id="1909395.BKM31_13005"/>
<sequence>MTMTKKRFLAAALLTALSFTTFAGPSWAQQADGPVIEGTISPQAQTFIDRQTRFGSLPTGDGAERVEAYTVMFAEDATLWEAASPLINGKENIKQSITATLKLVPQLAFTPQRIAAGGDTVMYGLLRPAS</sequence>
<keyword evidence="3" id="KW-1185">Reference proteome</keyword>
<dbReference type="AlphaFoldDB" id="A0A1U9ZWC7"/>
<organism evidence="2 3">
    <name type="scientific">[Actinomadura] parvosata subsp. kistnae</name>
    <dbReference type="NCBI Taxonomy" id="1909395"/>
    <lineage>
        <taxon>Bacteria</taxon>
        <taxon>Bacillati</taxon>
        <taxon>Actinomycetota</taxon>
        <taxon>Actinomycetes</taxon>
        <taxon>Streptosporangiales</taxon>
        <taxon>Streptosporangiaceae</taxon>
        <taxon>Nonomuraea</taxon>
    </lineage>
</organism>
<dbReference type="RefSeq" id="WP_080038416.1">
    <property type="nucleotide sequence ID" value="NZ_CP017717.1"/>
</dbReference>
<dbReference type="SUPFAM" id="SSF54427">
    <property type="entry name" value="NTF2-like"/>
    <property type="match status" value="1"/>
</dbReference>
<accession>A0A1U9ZWC7</accession>
<gene>
    <name evidence="2" type="ORF">BKM31_13005</name>
</gene>